<gene>
    <name evidence="1" type="ORF">ACFQMA_19615</name>
</gene>
<dbReference type="AlphaFoldDB" id="A0ABD5Y8J9"/>
<dbReference type="GeneID" id="78822363"/>
<evidence type="ECO:0000313" key="2">
    <source>
        <dbReference type="Proteomes" id="UP001596432"/>
    </source>
</evidence>
<sequence>MPTDRDRRASAMIERWDRVFRALTAEPRRQIVVALMEAPPERQLSLPEAANPPYQLRDPETLYVDLVHTHLPVLAEHDFVEWEREPLSVERGPAFEEVAVVFDALQAYAGAIPPQLTQECQRLEEHAGGQS</sequence>
<accession>A0ABD5Y8J9</accession>
<protein>
    <recommendedName>
        <fullName evidence="3">ArsR family transcriptional regulator</fullName>
    </recommendedName>
</protein>
<proteinExistence type="predicted"/>
<keyword evidence="2" id="KW-1185">Reference proteome</keyword>
<dbReference type="Proteomes" id="UP001596432">
    <property type="component" value="Unassembled WGS sequence"/>
</dbReference>
<reference evidence="1 2" key="1">
    <citation type="journal article" date="2019" name="Int. J. Syst. Evol. Microbiol.">
        <title>The Global Catalogue of Microorganisms (GCM) 10K type strain sequencing project: providing services to taxonomists for standard genome sequencing and annotation.</title>
        <authorList>
            <consortium name="The Broad Institute Genomics Platform"/>
            <consortium name="The Broad Institute Genome Sequencing Center for Infectious Disease"/>
            <person name="Wu L."/>
            <person name="Ma J."/>
        </authorList>
    </citation>
    <scope>NUCLEOTIDE SEQUENCE [LARGE SCALE GENOMIC DNA]</scope>
    <source>
        <strain evidence="1 2">XZYJT29</strain>
    </source>
</reference>
<dbReference type="RefSeq" id="WP_274323107.1">
    <property type="nucleotide sequence ID" value="NZ_CP118158.1"/>
</dbReference>
<name>A0ABD5Y8J9_9EURY</name>
<organism evidence="1 2">
    <name type="scientific">Halosimplex aquaticum</name>
    <dbReference type="NCBI Taxonomy" id="3026162"/>
    <lineage>
        <taxon>Archaea</taxon>
        <taxon>Methanobacteriati</taxon>
        <taxon>Methanobacteriota</taxon>
        <taxon>Stenosarchaea group</taxon>
        <taxon>Halobacteria</taxon>
        <taxon>Halobacteriales</taxon>
        <taxon>Haloarculaceae</taxon>
        <taxon>Halosimplex</taxon>
    </lineage>
</organism>
<dbReference type="EMBL" id="JBHTAS010000001">
    <property type="protein sequence ID" value="MFC7142031.1"/>
    <property type="molecule type" value="Genomic_DNA"/>
</dbReference>
<comment type="caution">
    <text evidence="1">The sequence shown here is derived from an EMBL/GenBank/DDBJ whole genome shotgun (WGS) entry which is preliminary data.</text>
</comment>
<evidence type="ECO:0008006" key="3">
    <source>
        <dbReference type="Google" id="ProtNLM"/>
    </source>
</evidence>
<evidence type="ECO:0000313" key="1">
    <source>
        <dbReference type="EMBL" id="MFC7142031.1"/>
    </source>
</evidence>